<comment type="caution">
    <text evidence="2">The sequence shown here is derived from an EMBL/GenBank/DDBJ whole genome shotgun (WGS) entry which is preliminary data.</text>
</comment>
<proteinExistence type="predicted"/>
<feature type="compositionally biased region" description="Pro residues" evidence="1">
    <location>
        <begin position="27"/>
        <end position="38"/>
    </location>
</feature>
<dbReference type="PROSITE" id="PS51257">
    <property type="entry name" value="PROKAR_LIPOPROTEIN"/>
    <property type="match status" value="1"/>
</dbReference>
<accession>A0ABQ5NSL4</accession>
<evidence type="ECO:0000313" key="2">
    <source>
        <dbReference type="EMBL" id="GLF93357.1"/>
    </source>
</evidence>
<evidence type="ECO:0000256" key="1">
    <source>
        <dbReference type="SAM" id="MobiDB-lite"/>
    </source>
</evidence>
<dbReference type="RefSeq" id="WP_323445433.1">
    <property type="nucleotide sequence ID" value="NZ_BSBI01000001.1"/>
</dbReference>
<protein>
    <recommendedName>
        <fullName evidence="4">Lipoprotein</fullName>
    </recommendedName>
</protein>
<sequence length="156" mass="16054">MRQRNTLLALLATAAVGLTGCVSVSPPPGAGPRAPRPVPVGHGSDLPMEPPGRTTPAPAPPRTTDPGVAPDRTAAAAGTVHHQPPPREPGRPTVDVPHIADDLPARVTPEAPRPRPQPRPEPTTSPSTTYDMRFLCDASAGIAAPAVTSACRGAYR</sequence>
<feature type="compositionally biased region" description="Pro residues" evidence="1">
    <location>
        <begin position="114"/>
        <end position="123"/>
    </location>
</feature>
<feature type="region of interest" description="Disordered" evidence="1">
    <location>
        <begin position="27"/>
        <end position="131"/>
    </location>
</feature>
<gene>
    <name evidence="2" type="ORF">SYYSPA8_03690</name>
</gene>
<reference evidence="2 3" key="1">
    <citation type="submission" date="2022-10" db="EMBL/GenBank/DDBJ databases">
        <title>Draft genome sequence of Streptomyces sp. YSPA8.</title>
        <authorList>
            <person name="Moriuchi R."/>
            <person name="Dohra H."/>
            <person name="Yamamura H."/>
            <person name="Kodani S."/>
        </authorList>
    </citation>
    <scope>NUCLEOTIDE SEQUENCE [LARGE SCALE GENOMIC DNA]</scope>
    <source>
        <strain evidence="2 3">YSPA8</strain>
    </source>
</reference>
<evidence type="ECO:0008006" key="4">
    <source>
        <dbReference type="Google" id="ProtNLM"/>
    </source>
</evidence>
<keyword evidence="3" id="KW-1185">Reference proteome</keyword>
<dbReference type="EMBL" id="BSBI01000001">
    <property type="protein sequence ID" value="GLF93357.1"/>
    <property type="molecule type" value="Genomic_DNA"/>
</dbReference>
<organism evidence="2 3">
    <name type="scientific">Streptomyces yaizuensis</name>
    <dbReference type="NCBI Taxonomy" id="2989713"/>
    <lineage>
        <taxon>Bacteria</taxon>
        <taxon>Bacillati</taxon>
        <taxon>Actinomycetota</taxon>
        <taxon>Actinomycetes</taxon>
        <taxon>Kitasatosporales</taxon>
        <taxon>Streptomycetaceae</taxon>
        <taxon>Streptomyces</taxon>
    </lineage>
</organism>
<name>A0ABQ5NSL4_9ACTN</name>
<evidence type="ECO:0000313" key="3">
    <source>
        <dbReference type="Proteomes" id="UP001291653"/>
    </source>
</evidence>
<dbReference type="Proteomes" id="UP001291653">
    <property type="component" value="Unassembled WGS sequence"/>
</dbReference>